<dbReference type="SUPFAM" id="SSF160631">
    <property type="entry name" value="SMI1/KNR4-like"/>
    <property type="match status" value="1"/>
</dbReference>
<protein>
    <submittedName>
        <fullName evidence="2">SMI1/KNR4 family protein</fullName>
    </submittedName>
</protein>
<dbReference type="EMBL" id="JBHUEH010000016">
    <property type="protein sequence ID" value="MFD1886652.1"/>
    <property type="molecule type" value="Genomic_DNA"/>
</dbReference>
<keyword evidence="3" id="KW-1185">Reference proteome</keyword>
<gene>
    <name evidence="2" type="ORF">ACFSC9_14075</name>
</gene>
<dbReference type="SMART" id="SM00860">
    <property type="entry name" value="SMI1_KNR4"/>
    <property type="match status" value="1"/>
</dbReference>
<dbReference type="Pfam" id="PF09346">
    <property type="entry name" value="SMI1_KNR4"/>
    <property type="match status" value="1"/>
</dbReference>
<dbReference type="RefSeq" id="WP_347325355.1">
    <property type="nucleotide sequence ID" value="NZ_JBCGUH010000006.1"/>
</dbReference>
<name>A0ABW4RKI8_9BACL</name>
<accession>A0ABW4RKI8</accession>
<evidence type="ECO:0000259" key="1">
    <source>
        <dbReference type="SMART" id="SM00860"/>
    </source>
</evidence>
<comment type="caution">
    <text evidence="2">The sequence shown here is derived from an EMBL/GenBank/DDBJ whole genome shotgun (WGS) entry which is preliminary data.</text>
</comment>
<evidence type="ECO:0000313" key="2">
    <source>
        <dbReference type="EMBL" id="MFD1886652.1"/>
    </source>
</evidence>
<evidence type="ECO:0000313" key="3">
    <source>
        <dbReference type="Proteomes" id="UP001597233"/>
    </source>
</evidence>
<reference evidence="3" key="1">
    <citation type="journal article" date="2019" name="Int. J. Syst. Evol. Microbiol.">
        <title>The Global Catalogue of Microorganisms (GCM) 10K type strain sequencing project: providing services to taxonomists for standard genome sequencing and annotation.</title>
        <authorList>
            <consortium name="The Broad Institute Genomics Platform"/>
            <consortium name="The Broad Institute Genome Sequencing Center for Infectious Disease"/>
            <person name="Wu L."/>
            <person name="Ma J."/>
        </authorList>
    </citation>
    <scope>NUCLEOTIDE SEQUENCE [LARGE SCALE GENOMIC DNA]</scope>
    <source>
        <strain evidence="3">CCUG 54950</strain>
    </source>
</reference>
<proteinExistence type="predicted"/>
<organism evidence="2 3">
    <name type="scientific">Paenibacillus wenxiniae</name>
    <dbReference type="NCBI Taxonomy" id="1636843"/>
    <lineage>
        <taxon>Bacteria</taxon>
        <taxon>Bacillati</taxon>
        <taxon>Bacillota</taxon>
        <taxon>Bacilli</taxon>
        <taxon>Bacillales</taxon>
        <taxon>Paenibacillaceae</taxon>
        <taxon>Paenibacillus</taxon>
    </lineage>
</organism>
<dbReference type="Gene3D" id="3.40.1580.10">
    <property type="entry name" value="SMI1/KNR4-like"/>
    <property type="match status" value="1"/>
</dbReference>
<dbReference type="Proteomes" id="UP001597233">
    <property type="component" value="Unassembled WGS sequence"/>
</dbReference>
<feature type="domain" description="Knr4/Smi1-like" evidence="1">
    <location>
        <begin position="10"/>
        <end position="129"/>
    </location>
</feature>
<sequence length="262" mass="30447">MYRVSSHRHRCAAEELDTWEQQHAVKLPLAYRQFLLEYGQGTYNDLFHVEMPDPERLQEFAEYGLWEHGHNSPITASQLTECVVIASTVDGDMLALHREVTGGFWLPRHSEQIVAVAWQDLVWEDFMKQQLKRLYGEMYPSALHESYFEPWNGRQQHEFLMLHAEDVLDQDWAVNGFINTLEGKQSYLRAVAAQLANQYEPDLNMQTVHTGKLFYRALEGYIRFNYAYGNEVALFYESSQSTDGGVAFVEHIRRQLHAAGIK</sequence>
<dbReference type="InterPro" id="IPR018958">
    <property type="entry name" value="Knr4/Smi1-like_dom"/>
</dbReference>
<dbReference type="InterPro" id="IPR037883">
    <property type="entry name" value="Knr4/Smi1-like_sf"/>
</dbReference>